<dbReference type="EMBL" id="KZ613464">
    <property type="protein sequence ID" value="PMD28579.1"/>
    <property type="molecule type" value="Genomic_DNA"/>
</dbReference>
<reference evidence="2 3" key="1">
    <citation type="submission" date="2016-05" db="EMBL/GenBank/DDBJ databases">
        <title>A degradative enzymes factory behind the ericoid mycorrhizal symbiosis.</title>
        <authorList>
            <consortium name="DOE Joint Genome Institute"/>
            <person name="Martino E."/>
            <person name="Morin E."/>
            <person name="Grelet G."/>
            <person name="Kuo A."/>
            <person name="Kohler A."/>
            <person name="Daghino S."/>
            <person name="Barry K."/>
            <person name="Choi C."/>
            <person name="Cichocki N."/>
            <person name="Clum A."/>
            <person name="Copeland A."/>
            <person name="Hainaut M."/>
            <person name="Haridas S."/>
            <person name="Labutti K."/>
            <person name="Lindquist E."/>
            <person name="Lipzen A."/>
            <person name="Khouja H.-R."/>
            <person name="Murat C."/>
            <person name="Ohm R."/>
            <person name="Olson A."/>
            <person name="Spatafora J."/>
            <person name="Veneault-Fourrey C."/>
            <person name="Henrissat B."/>
            <person name="Grigoriev I."/>
            <person name="Martin F."/>
            <person name="Perotto S."/>
        </authorList>
    </citation>
    <scope>NUCLEOTIDE SEQUENCE [LARGE SCALE GENOMIC DNA]</scope>
    <source>
        <strain evidence="2 3">UAMH 7357</strain>
    </source>
</reference>
<dbReference type="Proteomes" id="UP000235672">
    <property type="component" value="Unassembled WGS sequence"/>
</dbReference>
<accession>A0A2J6QQN5</accession>
<sequence length="365" mass="40607">MSLSLARSLNIPIQNSPSDKGVFSLGNGKVVESLGRAYVPCSLFGDTKSQESRWFHVLSKLVVPLVLSFEWIEKIGLYTKRKDLLVECPSWFGNMPTLKWLGSPQGRIKFEADGKTLVGCADTGSDLDFMSLSCARRRGFAIDRRQKSRSRVMMADGTICSTEGTVHMSSMKLADFDSFDMKFHILDGLPSDVIFGEEFLEQIDAFNTCSEIMDTRDYYLHGLNTLINLGPIQAFFSRKWGSKKVETPKQQIGDAVEEKLYWKNKATRLFARVVEEDCGVPDDIGRSGEGVNEHDRGMPGDTGTRKESVVGENGGVVDGNLEDIAKMVNGKCVRCSTRDRGKTNKRCALPAEQCHCLESVKDEKT</sequence>
<evidence type="ECO:0000313" key="3">
    <source>
        <dbReference type="Proteomes" id="UP000235672"/>
    </source>
</evidence>
<dbReference type="InterPro" id="IPR021109">
    <property type="entry name" value="Peptidase_aspartic_dom_sf"/>
</dbReference>
<feature type="region of interest" description="Disordered" evidence="1">
    <location>
        <begin position="284"/>
        <end position="314"/>
    </location>
</feature>
<name>A0A2J6QQN5_9HELO</name>
<feature type="compositionally biased region" description="Basic and acidic residues" evidence="1">
    <location>
        <begin position="284"/>
        <end position="309"/>
    </location>
</feature>
<keyword evidence="3" id="KW-1185">Reference proteome</keyword>
<proteinExistence type="predicted"/>
<protein>
    <submittedName>
        <fullName evidence="2">Uncharacterized protein</fullName>
    </submittedName>
</protein>
<dbReference type="Gene3D" id="2.40.70.10">
    <property type="entry name" value="Acid Proteases"/>
    <property type="match status" value="1"/>
</dbReference>
<dbReference type="Pfam" id="PF13975">
    <property type="entry name" value="gag-asp_proteas"/>
    <property type="match status" value="1"/>
</dbReference>
<dbReference type="CDD" id="cd00303">
    <property type="entry name" value="retropepsin_like"/>
    <property type="match status" value="1"/>
</dbReference>
<gene>
    <name evidence="2" type="ORF">NA56DRAFT_17716</name>
</gene>
<dbReference type="AlphaFoldDB" id="A0A2J6QQN5"/>
<dbReference type="STRING" id="1745343.A0A2J6QQN5"/>
<evidence type="ECO:0000256" key="1">
    <source>
        <dbReference type="SAM" id="MobiDB-lite"/>
    </source>
</evidence>
<evidence type="ECO:0000313" key="2">
    <source>
        <dbReference type="EMBL" id="PMD28579.1"/>
    </source>
</evidence>
<organism evidence="2 3">
    <name type="scientific">Hyaloscypha hepaticicola</name>
    <dbReference type="NCBI Taxonomy" id="2082293"/>
    <lineage>
        <taxon>Eukaryota</taxon>
        <taxon>Fungi</taxon>
        <taxon>Dikarya</taxon>
        <taxon>Ascomycota</taxon>
        <taxon>Pezizomycotina</taxon>
        <taxon>Leotiomycetes</taxon>
        <taxon>Helotiales</taxon>
        <taxon>Hyaloscyphaceae</taxon>
        <taxon>Hyaloscypha</taxon>
    </lineage>
</organism>
<dbReference type="OrthoDB" id="6079484at2759"/>